<organism evidence="1 2">
    <name type="scientific">Chiloscyllium punctatum</name>
    <name type="common">Brownbanded bambooshark</name>
    <name type="synonym">Hemiscyllium punctatum</name>
    <dbReference type="NCBI Taxonomy" id="137246"/>
    <lineage>
        <taxon>Eukaryota</taxon>
        <taxon>Metazoa</taxon>
        <taxon>Chordata</taxon>
        <taxon>Craniata</taxon>
        <taxon>Vertebrata</taxon>
        <taxon>Chondrichthyes</taxon>
        <taxon>Elasmobranchii</taxon>
        <taxon>Galeomorphii</taxon>
        <taxon>Galeoidea</taxon>
        <taxon>Orectolobiformes</taxon>
        <taxon>Hemiscylliidae</taxon>
        <taxon>Chiloscyllium</taxon>
    </lineage>
</organism>
<evidence type="ECO:0000313" key="2">
    <source>
        <dbReference type="Proteomes" id="UP000287033"/>
    </source>
</evidence>
<dbReference type="AlphaFoldDB" id="A0A401T9I0"/>
<feature type="non-terminal residue" evidence="1">
    <location>
        <position position="1"/>
    </location>
</feature>
<accession>A0A401T9I0</accession>
<protein>
    <submittedName>
        <fullName evidence="1">Uncharacterized protein</fullName>
    </submittedName>
</protein>
<reference evidence="1 2" key="1">
    <citation type="journal article" date="2018" name="Nat. Ecol. Evol.">
        <title>Shark genomes provide insights into elasmobranch evolution and the origin of vertebrates.</title>
        <authorList>
            <person name="Hara Y"/>
            <person name="Yamaguchi K"/>
            <person name="Onimaru K"/>
            <person name="Kadota M"/>
            <person name="Koyanagi M"/>
            <person name="Keeley SD"/>
            <person name="Tatsumi K"/>
            <person name="Tanaka K"/>
            <person name="Motone F"/>
            <person name="Kageyama Y"/>
            <person name="Nozu R"/>
            <person name="Adachi N"/>
            <person name="Nishimura O"/>
            <person name="Nakagawa R"/>
            <person name="Tanegashima C"/>
            <person name="Kiyatake I"/>
            <person name="Matsumoto R"/>
            <person name="Murakumo K"/>
            <person name="Nishida K"/>
            <person name="Terakita A"/>
            <person name="Kuratani S"/>
            <person name="Sato K"/>
            <person name="Hyodo S Kuraku.S."/>
        </authorList>
    </citation>
    <scope>NUCLEOTIDE SEQUENCE [LARGE SCALE GENOMIC DNA]</scope>
</reference>
<gene>
    <name evidence="1" type="ORF">chiPu_0023055</name>
</gene>
<dbReference type="EMBL" id="BEZZ01014730">
    <property type="protein sequence ID" value="GCC39326.1"/>
    <property type="molecule type" value="Genomic_DNA"/>
</dbReference>
<evidence type="ECO:0000313" key="1">
    <source>
        <dbReference type="EMBL" id="GCC39326.1"/>
    </source>
</evidence>
<comment type="caution">
    <text evidence="1">The sequence shown here is derived from an EMBL/GenBank/DDBJ whole genome shotgun (WGS) entry which is preliminary data.</text>
</comment>
<dbReference type="STRING" id="137246.A0A401T9I0"/>
<keyword evidence="2" id="KW-1185">Reference proteome</keyword>
<sequence>ERKTIVRCTKIMNKTLEVVNDSDCQNLTRPDPQVRKCNIHPCQSRRNVGQADS</sequence>
<dbReference type="Proteomes" id="UP000287033">
    <property type="component" value="Unassembled WGS sequence"/>
</dbReference>
<proteinExistence type="predicted"/>
<name>A0A401T9I0_CHIPU</name>